<organism evidence="15 16">
    <name type="scientific">Allopseudospirillum japonicum</name>
    <dbReference type="NCBI Taxonomy" id="64971"/>
    <lineage>
        <taxon>Bacteria</taxon>
        <taxon>Pseudomonadati</taxon>
        <taxon>Pseudomonadota</taxon>
        <taxon>Gammaproteobacteria</taxon>
        <taxon>Oceanospirillales</taxon>
        <taxon>Oceanospirillaceae</taxon>
        <taxon>Allopseudospirillum</taxon>
    </lineage>
</organism>
<keyword evidence="9 11" id="KW-1133">Transmembrane helix</keyword>
<dbReference type="SMART" id="SM00086">
    <property type="entry name" value="PAC"/>
    <property type="match status" value="5"/>
</dbReference>
<dbReference type="SUPFAM" id="SSF55874">
    <property type="entry name" value="ATPase domain of HSP90 chaperone/DNA topoisomerase II/histidine kinase"/>
    <property type="match status" value="1"/>
</dbReference>
<evidence type="ECO:0000256" key="2">
    <source>
        <dbReference type="ARBA" id="ARBA00004651"/>
    </source>
</evidence>
<keyword evidence="10 11" id="KW-0472">Membrane</keyword>
<dbReference type="CDD" id="cd12915">
    <property type="entry name" value="PDC2_DGC_like"/>
    <property type="match status" value="1"/>
</dbReference>
<dbReference type="Pfam" id="PF02743">
    <property type="entry name" value="dCache_1"/>
    <property type="match status" value="1"/>
</dbReference>
<dbReference type="EMBL" id="FNYH01000006">
    <property type="protein sequence ID" value="SEI65036.1"/>
    <property type="molecule type" value="Genomic_DNA"/>
</dbReference>
<dbReference type="NCBIfam" id="TIGR00229">
    <property type="entry name" value="sensory_box"/>
    <property type="match status" value="4"/>
</dbReference>
<dbReference type="Proteomes" id="UP000242999">
    <property type="component" value="Unassembled WGS sequence"/>
</dbReference>
<dbReference type="Pfam" id="PF13426">
    <property type="entry name" value="PAS_9"/>
    <property type="match status" value="1"/>
</dbReference>
<evidence type="ECO:0000259" key="13">
    <source>
        <dbReference type="PROSITE" id="PS50112"/>
    </source>
</evidence>
<keyword evidence="7 11" id="KW-0812">Transmembrane</keyword>
<feature type="domain" description="PAC" evidence="14">
    <location>
        <begin position="958"/>
        <end position="1010"/>
    </location>
</feature>
<evidence type="ECO:0000256" key="8">
    <source>
        <dbReference type="ARBA" id="ARBA00022777"/>
    </source>
</evidence>
<name>A0A1H6SDY7_9GAMM</name>
<evidence type="ECO:0000256" key="3">
    <source>
        <dbReference type="ARBA" id="ARBA00012438"/>
    </source>
</evidence>
<evidence type="ECO:0000256" key="11">
    <source>
        <dbReference type="SAM" id="Phobius"/>
    </source>
</evidence>
<feature type="domain" description="PAS" evidence="13">
    <location>
        <begin position="389"/>
        <end position="439"/>
    </location>
</feature>
<dbReference type="InterPro" id="IPR033479">
    <property type="entry name" value="dCache_1"/>
</dbReference>
<dbReference type="InterPro" id="IPR035965">
    <property type="entry name" value="PAS-like_dom_sf"/>
</dbReference>
<evidence type="ECO:0000256" key="10">
    <source>
        <dbReference type="ARBA" id="ARBA00023136"/>
    </source>
</evidence>
<proteinExistence type="predicted"/>
<protein>
    <recommendedName>
        <fullName evidence="3">histidine kinase</fullName>
        <ecNumber evidence="3">2.7.13.3</ecNumber>
    </recommendedName>
</protein>
<dbReference type="FunFam" id="3.30.565.10:FF:000006">
    <property type="entry name" value="Sensor histidine kinase WalK"/>
    <property type="match status" value="1"/>
</dbReference>
<feature type="transmembrane region" description="Helical" evidence="11">
    <location>
        <begin position="329"/>
        <end position="350"/>
    </location>
</feature>
<evidence type="ECO:0000256" key="1">
    <source>
        <dbReference type="ARBA" id="ARBA00000085"/>
    </source>
</evidence>
<dbReference type="PROSITE" id="PS50109">
    <property type="entry name" value="HIS_KIN"/>
    <property type="match status" value="1"/>
</dbReference>
<feature type="domain" description="PAC" evidence="14">
    <location>
        <begin position="574"/>
        <end position="627"/>
    </location>
</feature>
<keyword evidence="4" id="KW-1003">Cell membrane</keyword>
<sequence length="1252" mass="144455">MIKSIRALCTRVFTQVHSQTPLIRFEWSLVIGFWCILAFVLAFVLYKDRQRMLAEESDYLIHQAQTLTTNIRYQLTAIDSLLVNAREQIAYPLFSMQPHLASLKESDYIHQLIEKRLRAQLKIMPGIRTLALVDAQGLIIASSNPDLIGINISQRAHFQQVKQQAFQHTASKQDTTFNDQLFVAPPFPASVEQDWVLSLSRALMSSNGTFLGMISASLDPSFFGQQLKAVTHTQDARAALAHGEGRLFLMMPERPELIGMDLSTNPDSFFSRHQAQNKKITLMTGHVHTTGEQRLLAQSRIDLENMNTPLVVAVSRDLKIIYLDWYQELGIASLLFFFIILVSGVGLFFYQKKRHLSLENAKELHNKLYAEHELLSSGPIFAIICQLTKGYLIQKISDNTPKLTGYQEKALVNTPYLNLLHPQDRHQFIELVNQAIQSPHVKSFEHSYRLQDQQGQYHWYYDFTSIIRDAQGKALALHFYLFDQTELKKTEQALEQERTRLADILYGTHAGTWEWNVQTGETRFNSRWAEMIGYTLEELAPTNIDTWMKLTHPEDLQRSSQLLEQHFSGHLDYYECEARMRHKDGHWVWVLDRGRLIRRDAAGQPLLVSGTHQDISQQKIAELKIEESEALFRSLFYSIPDGIMLINIDTGRPVHFNRVAHEQLGYTYTEFSQLAINDIDQNEAIEETQARFRRLKTGAVEDFEAWHTCKDGSLLPMRVKVCCIDVKGQTYFLAIFHDLSQIKASQAAHQELLARLQKLAQLVPGVVYQYAWDPQSKQASFPYASEGIKDIYGVTPEEVKEDAHLIFTRIYPEDVNIVVESIQNSAQSLRVWTCRYRVQHPQKGLIWVEGHATPEKTPEGHILWHGYIFDISERRQIESALEESERRFQQFANAVDLVFWIRTTDKILYINHAYENIWGQTTEYLYQNPNAFIESIHPEDKARVLSAVMASRQQQGGFDEVYRIVRPDQQIRWIHARSYAITADIEEQPRTAGIAQDISQRVQAEQALQEVTLELQRSNAELEEFAYVVSHDLRQPLRMVNSYTQLLERQLKVQLDEDTQQMMHFLREGAQRMDQMLLSLLEYSRVGRKGMPMQALNVETSIQEALHFLFPQIQETQAEIRLEPETEWPLLYASQDELTRLFQNLIGNAIKYHVAGQNPKITIQVNQHKDPNFWCFSVCDQGIGIAHNQIERLFKVFQRLQTREKYEGFGVGLAICRKIVERHGGQIWAESAGEGLGTCIQFTLPCCRDTLV</sequence>
<feature type="domain" description="PAS" evidence="13">
    <location>
        <begin position="497"/>
        <end position="570"/>
    </location>
</feature>
<dbReference type="CDD" id="cd00130">
    <property type="entry name" value="PAS"/>
    <property type="match status" value="5"/>
</dbReference>
<dbReference type="SUPFAM" id="SSF47384">
    <property type="entry name" value="Homodimeric domain of signal transducing histidine kinase"/>
    <property type="match status" value="1"/>
</dbReference>
<dbReference type="PROSITE" id="PS50112">
    <property type="entry name" value="PAS"/>
    <property type="match status" value="4"/>
</dbReference>
<dbReference type="Pfam" id="PF00512">
    <property type="entry name" value="HisKA"/>
    <property type="match status" value="1"/>
</dbReference>
<dbReference type="SMART" id="SM00388">
    <property type="entry name" value="HisKA"/>
    <property type="match status" value="1"/>
</dbReference>
<feature type="domain" description="PAC" evidence="14">
    <location>
        <begin position="832"/>
        <end position="883"/>
    </location>
</feature>
<dbReference type="InterPro" id="IPR000700">
    <property type="entry name" value="PAS-assoc_C"/>
</dbReference>
<dbReference type="PANTHER" id="PTHR43304:SF1">
    <property type="entry name" value="PAC DOMAIN-CONTAINING PROTEIN"/>
    <property type="match status" value="1"/>
</dbReference>
<dbReference type="InterPro" id="IPR000014">
    <property type="entry name" value="PAS"/>
</dbReference>
<reference evidence="16" key="1">
    <citation type="submission" date="2016-10" db="EMBL/GenBank/DDBJ databases">
        <authorList>
            <person name="Varghese N."/>
            <person name="Submissions S."/>
        </authorList>
    </citation>
    <scope>NUCLEOTIDE SEQUENCE [LARGE SCALE GENOMIC DNA]</scope>
    <source>
        <strain evidence="16">DSM 7165</strain>
    </source>
</reference>
<evidence type="ECO:0000259" key="12">
    <source>
        <dbReference type="PROSITE" id="PS50109"/>
    </source>
</evidence>
<dbReference type="Pfam" id="PF02518">
    <property type="entry name" value="HATPase_c"/>
    <property type="match status" value="1"/>
</dbReference>
<dbReference type="PANTHER" id="PTHR43304">
    <property type="entry name" value="PHYTOCHROME-LIKE PROTEIN CPH1"/>
    <property type="match status" value="1"/>
</dbReference>
<evidence type="ECO:0000259" key="14">
    <source>
        <dbReference type="PROSITE" id="PS50113"/>
    </source>
</evidence>
<dbReference type="Gene3D" id="3.30.450.20">
    <property type="entry name" value="PAS domain"/>
    <property type="match status" value="6"/>
</dbReference>
<dbReference type="InterPro" id="IPR036097">
    <property type="entry name" value="HisK_dim/P_sf"/>
</dbReference>
<dbReference type="EC" id="2.7.13.3" evidence="3"/>
<keyword evidence="6" id="KW-0808">Transferase</keyword>
<dbReference type="SMART" id="SM00387">
    <property type="entry name" value="HATPase_c"/>
    <property type="match status" value="1"/>
</dbReference>
<keyword evidence="16" id="KW-1185">Reference proteome</keyword>
<dbReference type="InterPro" id="IPR036890">
    <property type="entry name" value="HATPase_C_sf"/>
</dbReference>
<dbReference type="InterPro" id="IPR013655">
    <property type="entry name" value="PAS_fold_3"/>
</dbReference>
<feature type="domain" description="Histidine kinase" evidence="12">
    <location>
        <begin position="1028"/>
        <end position="1248"/>
    </location>
</feature>
<comment type="catalytic activity">
    <reaction evidence="1">
        <text>ATP + protein L-histidine = ADP + protein N-phospho-L-histidine.</text>
        <dbReference type="EC" id="2.7.13.3"/>
    </reaction>
</comment>
<feature type="transmembrane region" description="Helical" evidence="11">
    <location>
        <begin position="27"/>
        <end position="46"/>
    </location>
</feature>
<evidence type="ECO:0000256" key="5">
    <source>
        <dbReference type="ARBA" id="ARBA00022553"/>
    </source>
</evidence>
<dbReference type="Gene3D" id="3.30.565.10">
    <property type="entry name" value="Histidine kinase-like ATPase, C-terminal domain"/>
    <property type="match status" value="1"/>
</dbReference>
<dbReference type="RefSeq" id="WP_177166827.1">
    <property type="nucleotide sequence ID" value="NZ_FNYH01000006.1"/>
</dbReference>
<feature type="domain" description="PAC" evidence="14">
    <location>
        <begin position="444"/>
        <end position="496"/>
    </location>
</feature>
<dbReference type="Gene3D" id="1.10.287.130">
    <property type="match status" value="1"/>
</dbReference>
<evidence type="ECO:0000256" key="6">
    <source>
        <dbReference type="ARBA" id="ARBA00022679"/>
    </source>
</evidence>
<feature type="domain" description="PAS" evidence="13">
    <location>
        <begin position="783"/>
        <end position="829"/>
    </location>
</feature>
<evidence type="ECO:0000256" key="9">
    <source>
        <dbReference type="ARBA" id="ARBA00022989"/>
    </source>
</evidence>
<dbReference type="SMART" id="SM00091">
    <property type="entry name" value="PAS"/>
    <property type="match status" value="5"/>
</dbReference>
<dbReference type="PRINTS" id="PR00344">
    <property type="entry name" value="BCTRLSENSOR"/>
</dbReference>
<accession>A0A1H6SDY7</accession>
<comment type="subcellular location">
    <subcellularLocation>
        <location evidence="2">Cell membrane</location>
        <topology evidence="2">Multi-pass membrane protein</topology>
    </subcellularLocation>
</comment>
<evidence type="ECO:0000256" key="7">
    <source>
        <dbReference type="ARBA" id="ARBA00022692"/>
    </source>
</evidence>
<dbReference type="SUPFAM" id="SSF55785">
    <property type="entry name" value="PYP-like sensor domain (PAS domain)"/>
    <property type="match status" value="5"/>
</dbReference>
<evidence type="ECO:0000313" key="16">
    <source>
        <dbReference type="Proteomes" id="UP000242999"/>
    </source>
</evidence>
<feature type="domain" description="PAS" evidence="13">
    <location>
        <begin position="884"/>
        <end position="955"/>
    </location>
</feature>
<dbReference type="InterPro" id="IPR003661">
    <property type="entry name" value="HisK_dim/P_dom"/>
</dbReference>
<dbReference type="InterPro" id="IPR004358">
    <property type="entry name" value="Sig_transdc_His_kin-like_C"/>
</dbReference>
<dbReference type="InterPro" id="IPR001610">
    <property type="entry name" value="PAC"/>
</dbReference>
<evidence type="ECO:0000313" key="15">
    <source>
        <dbReference type="EMBL" id="SEI65036.1"/>
    </source>
</evidence>
<dbReference type="InterPro" id="IPR052162">
    <property type="entry name" value="Sensor_kinase/Photoreceptor"/>
</dbReference>
<dbReference type="GO" id="GO:0005886">
    <property type="term" value="C:plasma membrane"/>
    <property type="evidence" value="ECO:0007669"/>
    <property type="project" value="UniProtKB-SubCell"/>
</dbReference>
<keyword evidence="8" id="KW-0418">Kinase</keyword>
<keyword evidence="5" id="KW-0597">Phosphoprotein</keyword>
<evidence type="ECO:0000256" key="4">
    <source>
        <dbReference type="ARBA" id="ARBA00022475"/>
    </source>
</evidence>
<dbReference type="CDD" id="cd00082">
    <property type="entry name" value="HisKA"/>
    <property type="match status" value="1"/>
</dbReference>
<dbReference type="AlphaFoldDB" id="A0A1H6SDY7"/>
<dbReference type="CDD" id="cd12914">
    <property type="entry name" value="PDC1_DGC_like"/>
    <property type="match status" value="1"/>
</dbReference>
<dbReference type="Pfam" id="PF08447">
    <property type="entry name" value="PAS_3"/>
    <property type="match status" value="4"/>
</dbReference>
<gene>
    <name evidence="15" type="ORF">SAMN05421831_106105</name>
</gene>
<dbReference type="STRING" id="64971.SAMN05421831_106105"/>
<dbReference type="InterPro" id="IPR003594">
    <property type="entry name" value="HATPase_dom"/>
</dbReference>
<dbReference type="PROSITE" id="PS50113">
    <property type="entry name" value="PAC"/>
    <property type="match status" value="4"/>
</dbReference>
<dbReference type="GO" id="GO:0000155">
    <property type="term" value="F:phosphorelay sensor kinase activity"/>
    <property type="evidence" value="ECO:0007669"/>
    <property type="project" value="InterPro"/>
</dbReference>
<dbReference type="InterPro" id="IPR005467">
    <property type="entry name" value="His_kinase_dom"/>
</dbReference>